<dbReference type="Proteomes" id="UP000195557">
    <property type="component" value="Unassembled WGS sequence"/>
</dbReference>
<reference evidence="1" key="1">
    <citation type="submission" date="2017-04" db="EMBL/GenBank/DDBJ databases">
        <title>Population genomics of picophytoplankton unveils novel chromosome hypervariability.</title>
        <authorList>
            <consortium name="DOE Joint Genome Institute"/>
            <person name="Blanc-Mathieu R."/>
            <person name="Krasovec M."/>
            <person name="Hebrard M."/>
            <person name="Yau S."/>
            <person name="Desgranges E."/>
            <person name="Martin J."/>
            <person name="Schackwitz W."/>
            <person name="Kuo A."/>
            <person name="Salin G."/>
            <person name="Donnadieu C."/>
            <person name="Desdevises Y."/>
            <person name="Sanchez-Ferandin S."/>
            <person name="Moreau H."/>
            <person name="Rivals E."/>
            <person name="Grigoriev I.V."/>
            <person name="Grimsley N."/>
            <person name="Eyre-Walker A."/>
            <person name="Piganeau G."/>
        </authorList>
    </citation>
    <scope>NUCLEOTIDE SEQUENCE [LARGE SCALE GENOMIC DNA]</scope>
    <source>
        <strain evidence="1">RCC 1115</strain>
    </source>
</reference>
<evidence type="ECO:0000313" key="1">
    <source>
        <dbReference type="EMBL" id="OUS47264.1"/>
    </source>
</evidence>
<accession>A0A1Y5IGE5</accession>
<gene>
    <name evidence="1" type="ORF">BE221DRAFT_71162</name>
</gene>
<dbReference type="EMBL" id="KZ155778">
    <property type="protein sequence ID" value="OUS47264.1"/>
    <property type="molecule type" value="Genomic_DNA"/>
</dbReference>
<sequence>MVAVERVDKKKIPSHTPQWRPRLGSIVSPQLAKCLSLRAQGDSPKNLIPTYPQSLEEAIASMSSPRRLSTFLGGCLQHSEGFLHLGGQGVRGLDQVENFRLVHLEQHARDLRGIRGVL</sequence>
<organism evidence="1">
    <name type="scientific">Ostreococcus tauri</name>
    <name type="common">Marine green alga</name>
    <dbReference type="NCBI Taxonomy" id="70448"/>
    <lineage>
        <taxon>Eukaryota</taxon>
        <taxon>Viridiplantae</taxon>
        <taxon>Chlorophyta</taxon>
        <taxon>Mamiellophyceae</taxon>
        <taxon>Mamiellales</taxon>
        <taxon>Bathycoccaceae</taxon>
        <taxon>Ostreococcus</taxon>
    </lineage>
</organism>
<protein>
    <submittedName>
        <fullName evidence="1">Uncharacterized protein</fullName>
    </submittedName>
</protein>
<dbReference type="AlphaFoldDB" id="A0A1Y5IGE5"/>
<proteinExistence type="predicted"/>
<name>A0A1Y5IGE5_OSTTA</name>